<keyword evidence="2" id="KW-1185">Reference proteome</keyword>
<reference evidence="1" key="1">
    <citation type="journal article" date="2021" name="New Phytol.">
        <title>Evolutionary innovations through gain and loss of genes in the ectomycorrhizal Boletales.</title>
        <authorList>
            <person name="Wu G."/>
            <person name="Miyauchi S."/>
            <person name="Morin E."/>
            <person name="Kuo A."/>
            <person name="Drula E."/>
            <person name="Varga T."/>
            <person name="Kohler A."/>
            <person name="Feng B."/>
            <person name="Cao Y."/>
            <person name="Lipzen A."/>
            <person name="Daum C."/>
            <person name="Hundley H."/>
            <person name="Pangilinan J."/>
            <person name="Johnson J."/>
            <person name="Barry K."/>
            <person name="LaButti K."/>
            <person name="Ng V."/>
            <person name="Ahrendt S."/>
            <person name="Min B."/>
            <person name="Choi I.G."/>
            <person name="Park H."/>
            <person name="Plett J.M."/>
            <person name="Magnuson J."/>
            <person name="Spatafora J.W."/>
            <person name="Nagy L.G."/>
            <person name="Henrissat B."/>
            <person name="Grigoriev I.V."/>
            <person name="Yang Z.L."/>
            <person name="Xu J."/>
            <person name="Martin F.M."/>
        </authorList>
    </citation>
    <scope>NUCLEOTIDE SEQUENCE</scope>
    <source>
        <strain evidence="1">KUC20120723A-06</strain>
    </source>
</reference>
<proteinExistence type="predicted"/>
<evidence type="ECO:0000313" key="2">
    <source>
        <dbReference type="Proteomes" id="UP000790709"/>
    </source>
</evidence>
<name>A0ACB8BPA8_9AGAM</name>
<sequence length="351" mass="37747">MSAISGIGLSPELTKAFSSAVETKDVRFIKVVIQNESLVPVTALNVSGSLDEDLIHLQDILEENEPAYILTRLDEPSSEWLAINYVPESARVRDKMLYASTRNALTKSLGSAVFTDSLFATSKSDLTSESYAAHKRHAAAPRPLSSREQEMADIRTAEREAGFAYEGSRGRQNHLGTGVVGLPWSTEVEDAVKNLGTSDGNCLVTIKIDPSSECLVLDSVADIHVDQLGSSLPASEPCYAFFAWSNSPSSSGKDIVFVYSCPSSSPVKHRMVYSSGASSVFQSAKAIFTDQSSSFSLASKKIETSDPKELDEAYLKSELGFGVTGTSNNTAPSDDTAKPAFARPKGPGRRR</sequence>
<gene>
    <name evidence="1" type="ORF">BV22DRAFT_307354</name>
</gene>
<comment type="caution">
    <text evidence="1">The sequence shown here is derived from an EMBL/GenBank/DDBJ whole genome shotgun (WGS) entry which is preliminary data.</text>
</comment>
<evidence type="ECO:0000313" key="1">
    <source>
        <dbReference type="EMBL" id="KAH7927091.1"/>
    </source>
</evidence>
<dbReference type="Proteomes" id="UP000790709">
    <property type="component" value="Unassembled WGS sequence"/>
</dbReference>
<organism evidence="1 2">
    <name type="scientific">Leucogyrophana mollusca</name>
    <dbReference type="NCBI Taxonomy" id="85980"/>
    <lineage>
        <taxon>Eukaryota</taxon>
        <taxon>Fungi</taxon>
        <taxon>Dikarya</taxon>
        <taxon>Basidiomycota</taxon>
        <taxon>Agaricomycotina</taxon>
        <taxon>Agaricomycetes</taxon>
        <taxon>Agaricomycetidae</taxon>
        <taxon>Boletales</taxon>
        <taxon>Boletales incertae sedis</taxon>
        <taxon>Leucogyrophana</taxon>
    </lineage>
</organism>
<dbReference type="EMBL" id="MU266372">
    <property type="protein sequence ID" value="KAH7927091.1"/>
    <property type="molecule type" value="Genomic_DNA"/>
</dbReference>
<accession>A0ACB8BPA8</accession>
<protein>
    <submittedName>
        <fullName evidence="1">Actin depolymerizing protein</fullName>
    </submittedName>
</protein>